<name>A0AAW1Y9V0_RUBAR</name>
<feature type="transmembrane region" description="Helical" evidence="5">
    <location>
        <begin position="37"/>
        <end position="58"/>
    </location>
</feature>
<dbReference type="Pfam" id="PF01027">
    <property type="entry name" value="Bax1-I"/>
    <property type="match status" value="1"/>
</dbReference>
<keyword evidence="4 5" id="KW-0472">Membrane</keyword>
<accession>A0AAW1Y9V0</accession>
<dbReference type="GO" id="GO:0016020">
    <property type="term" value="C:membrane"/>
    <property type="evidence" value="ECO:0007669"/>
    <property type="project" value="UniProtKB-SubCell"/>
</dbReference>
<evidence type="ECO:0000256" key="3">
    <source>
        <dbReference type="ARBA" id="ARBA00022989"/>
    </source>
</evidence>
<dbReference type="Proteomes" id="UP001457282">
    <property type="component" value="Unassembled WGS sequence"/>
</dbReference>
<dbReference type="PANTHER" id="PTHR23291">
    <property type="entry name" value="BAX INHIBITOR-RELATED"/>
    <property type="match status" value="1"/>
</dbReference>
<evidence type="ECO:0000256" key="4">
    <source>
        <dbReference type="ARBA" id="ARBA00023136"/>
    </source>
</evidence>
<organism evidence="6 7">
    <name type="scientific">Rubus argutus</name>
    <name type="common">Southern blackberry</name>
    <dbReference type="NCBI Taxonomy" id="59490"/>
    <lineage>
        <taxon>Eukaryota</taxon>
        <taxon>Viridiplantae</taxon>
        <taxon>Streptophyta</taxon>
        <taxon>Embryophyta</taxon>
        <taxon>Tracheophyta</taxon>
        <taxon>Spermatophyta</taxon>
        <taxon>Magnoliopsida</taxon>
        <taxon>eudicotyledons</taxon>
        <taxon>Gunneridae</taxon>
        <taxon>Pentapetalae</taxon>
        <taxon>rosids</taxon>
        <taxon>fabids</taxon>
        <taxon>Rosales</taxon>
        <taxon>Rosaceae</taxon>
        <taxon>Rosoideae</taxon>
        <taxon>Rosoideae incertae sedis</taxon>
        <taxon>Rubus</taxon>
    </lineage>
</organism>
<comment type="similarity">
    <text evidence="5">Belongs to the BI1 family.</text>
</comment>
<feature type="transmembrane region" description="Helical" evidence="5">
    <location>
        <begin position="129"/>
        <end position="148"/>
    </location>
</feature>
<evidence type="ECO:0000313" key="6">
    <source>
        <dbReference type="EMBL" id="KAK9945502.1"/>
    </source>
</evidence>
<keyword evidence="7" id="KW-1185">Reference proteome</keyword>
<dbReference type="PANTHER" id="PTHR23291:SF31">
    <property type="entry name" value="PROTEIN LIFEGUARD 4"/>
    <property type="match status" value="1"/>
</dbReference>
<evidence type="ECO:0000313" key="7">
    <source>
        <dbReference type="Proteomes" id="UP001457282"/>
    </source>
</evidence>
<keyword evidence="3 5" id="KW-1133">Transmembrane helix</keyword>
<sequence length="249" mass="28132">MNTPLNRNNDLEAEASPLLYPTMIESPELRWGFIRKVYAILTVQLLVTIAVAATVYIFRPISSLFARTVLGLSLYFTIIVTSLVVLIAMLVLGKKQPLNHFHLGLFTICLSLMVGVSCAFTSGKVIVEAAILTAVIFLSLSLYTFWAARRGHDFSFLEPFLFAALTGLLVFGLIEFFYPVDNVTNGVVGIITFCGYVVYDTENLIKRYKHDEYISAAIVLYLDILNLFLKLVRWKRRLLAKIEKMLDFL</sequence>
<comment type="caution">
    <text evidence="6">The sequence shown here is derived from an EMBL/GenBank/DDBJ whole genome shotgun (WGS) entry which is preliminary data.</text>
</comment>
<dbReference type="InterPro" id="IPR006214">
    <property type="entry name" value="Bax_inhibitor_1-related"/>
</dbReference>
<feature type="transmembrane region" description="Helical" evidence="5">
    <location>
        <begin position="160"/>
        <end position="178"/>
    </location>
</feature>
<reference evidence="6 7" key="1">
    <citation type="journal article" date="2023" name="G3 (Bethesda)">
        <title>A chromosome-length genome assembly and annotation of blackberry (Rubus argutus, cv. 'Hillquist').</title>
        <authorList>
            <person name="Bruna T."/>
            <person name="Aryal R."/>
            <person name="Dudchenko O."/>
            <person name="Sargent D.J."/>
            <person name="Mead D."/>
            <person name="Buti M."/>
            <person name="Cavallini A."/>
            <person name="Hytonen T."/>
            <person name="Andres J."/>
            <person name="Pham M."/>
            <person name="Weisz D."/>
            <person name="Mascagni F."/>
            <person name="Usai G."/>
            <person name="Natali L."/>
            <person name="Bassil N."/>
            <person name="Fernandez G.E."/>
            <person name="Lomsadze A."/>
            <person name="Armour M."/>
            <person name="Olukolu B."/>
            <person name="Poorten T."/>
            <person name="Britton C."/>
            <person name="Davik J."/>
            <person name="Ashrafi H."/>
            <person name="Aiden E.L."/>
            <person name="Borodovsky M."/>
            <person name="Worthington M."/>
        </authorList>
    </citation>
    <scope>NUCLEOTIDE SEQUENCE [LARGE SCALE GENOMIC DNA]</scope>
    <source>
        <strain evidence="6">PI 553951</strain>
    </source>
</reference>
<evidence type="ECO:0000256" key="2">
    <source>
        <dbReference type="ARBA" id="ARBA00022692"/>
    </source>
</evidence>
<comment type="subcellular location">
    <subcellularLocation>
        <location evidence="1">Membrane</location>
        <topology evidence="1">Multi-pass membrane protein</topology>
    </subcellularLocation>
</comment>
<protein>
    <submittedName>
        <fullName evidence="6">Uncharacterized protein</fullName>
    </submittedName>
</protein>
<dbReference type="EMBL" id="JBEDUW010000002">
    <property type="protein sequence ID" value="KAK9945502.1"/>
    <property type="molecule type" value="Genomic_DNA"/>
</dbReference>
<feature type="transmembrane region" description="Helical" evidence="5">
    <location>
        <begin position="103"/>
        <end position="123"/>
    </location>
</feature>
<evidence type="ECO:0000256" key="1">
    <source>
        <dbReference type="ARBA" id="ARBA00004141"/>
    </source>
</evidence>
<dbReference type="AlphaFoldDB" id="A0AAW1Y9V0"/>
<gene>
    <name evidence="6" type="ORF">M0R45_011016</name>
</gene>
<feature type="transmembrane region" description="Helical" evidence="5">
    <location>
        <begin position="64"/>
        <end position="91"/>
    </location>
</feature>
<feature type="transmembrane region" description="Helical" evidence="5">
    <location>
        <begin position="213"/>
        <end position="232"/>
    </location>
</feature>
<keyword evidence="2 5" id="KW-0812">Transmembrane</keyword>
<proteinExistence type="inferred from homology"/>
<evidence type="ECO:0000256" key="5">
    <source>
        <dbReference type="RuleBase" id="RU004379"/>
    </source>
</evidence>